<dbReference type="Proteomes" id="UP001596528">
    <property type="component" value="Unassembled WGS sequence"/>
</dbReference>
<dbReference type="Pfam" id="PF04608">
    <property type="entry name" value="PgpA"/>
    <property type="match status" value="1"/>
</dbReference>
<name>A0ABW2V610_9BACL</name>
<dbReference type="SUPFAM" id="SSF101307">
    <property type="entry name" value="YutG-like"/>
    <property type="match status" value="1"/>
</dbReference>
<dbReference type="RefSeq" id="WP_138789945.1">
    <property type="nucleotide sequence ID" value="NZ_JBHTGQ010000027.1"/>
</dbReference>
<protein>
    <submittedName>
        <fullName evidence="2">Phosphatidylglycerophosphatase A</fullName>
    </submittedName>
</protein>
<keyword evidence="3" id="KW-1185">Reference proteome</keyword>
<comment type="caution">
    <text evidence="2">The sequence shown here is derived from an EMBL/GenBank/DDBJ whole genome shotgun (WGS) entry which is preliminary data.</text>
</comment>
<evidence type="ECO:0000259" key="1">
    <source>
        <dbReference type="Pfam" id="PF04608"/>
    </source>
</evidence>
<proteinExistence type="predicted"/>
<accession>A0ABW2V610</accession>
<dbReference type="InterPro" id="IPR007686">
    <property type="entry name" value="YutG/PgpA"/>
</dbReference>
<evidence type="ECO:0000313" key="3">
    <source>
        <dbReference type="Proteomes" id="UP001596528"/>
    </source>
</evidence>
<evidence type="ECO:0000313" key="2">
    <source>
        <dbReference type="EMBL" id="MFC7750671.1"/>
    </source>
</evidence>
<dbReference type="InterPro" id="IPR026038">
    <property type="entry name" value="Put_PGPase"/>
</dbReference>
<dbReference type="InterPro" id="IPR036681">
    <property type="entry name" value="PgpA-like_sf"/>
</dbReference>
<dbReference type="EMBL" id="JBHTGQ010000027">
    <property type="protein sequence ID" value="MFC7750671.1"/>
    <property type="molecule type" value="Genomic_DNA"/>
</dbReference>
<gene>
    <name evidence="2" type="ORF">ACFQWB_12155</name>
</gene>
<reference evidence="3" key="1">
    <citation type="journal article" date="2019" name="Int. J. Syst. Evol. Microbiol.">
        <title>The Global Catalogue of Microorganisms (GCM) 10K type strain sequencing project: providing services to taxonomists for standard genome sequencing and annotation.</title>
        <authorList>
            <consortium name="The Broad Institute Genomics Platform"/>
            <consortium name="The Broad Institute Genome Sequencing Center for Infectious Disease"/>
            <person name="Wu L."/>
            <person name="Ma J."/>
        </authorList>
    </citation>
    <scope>NUCLEOTIDE SEQUENCE [LARGE SCALE GENOMIC DNA]</scope>
    <source>
        <strain evidence="3">JCM 18657</strain>
    </source>
</reference>
<organism evidence="2 3">
    <name type="scientific">Paenibacillus thermoaerophilus</name>
    <dbReference type="NCBI Taxonomy" id="1215385"/>
    <lineage>
        <taxon>Bacteria</taxon>
        <taxon>Bacillati</taxon>
        <taxon>Bacillota</taxon>
        <taxon>Bacilli</taxon>
        <taxon>Bacillales</taxon>
        <taxon>Paenibacillaceae</taxon>
        <taxon>Paenibacillus</taxon>
    </lineage>
</organism>
<feature type="domain" description="YutG/PgpA" evidence="1">
    <location>
        <begin position="28"/>
        <end position="159"/>
    </location>
</feature>
<dbReference type="PIRSF" id="PIRSF019587">
    <property type="entry name" value="PGPase"/>
    <property type="match status" value="1"/>
</dbReference>
<sequence>MKQRTHSREVKTAVYEKLSERGVELLDIAKIVYEMQIPYNPALTIEDCLDSVKMVLEKREMQHAILVGIELDTLAEKKMLSEPLQSIVETDEGLFGCDETLALGSVLGYGSIAVTTFGHLDKHKVGLIKRLDTKLGQGVHTFLDDLVAAVAASASSRIAHRLRDREEREAENESAS</sequence>
<dbReference type="Gene3D" id="1.10.3760.10">
    <property type="entry name" value="PgpA-like"/>
    <property type="match status" value="1"/>
</dbReference>